<dbReference type="Proteomes" id="UP000614350">
    <property type="component" value="Unassembled WGS sequence"/>
</dbReference>
<proteinExistence type="predicted"/>
<feature type="compositionally biased region" description="Basic and acidic residues" evidence="1">
    <location>
        <begin position="51"/>
        <end position="63"/>
    </location>
</feature>
<dbReference type="AlphaFoldDB" id="A0A834NKS8"/>
<evidence type="ECO:0000313" key="3">
    <source>
        <dbReference type="Proteomes" id="UP000614350"/>
    </source>
</evidence>
<accession>A0A834NKS8</accession>
<keyword evidence="3" id="KW-1185">Reference proteome</keyword>
<comment type="caution">
    <text evidence="2">The sequence shown here is derived from an EMBL/GenBank/DDBJ whole genome shotgun (WGS) entry which is preliminary data.</text>
</comment>
<gene>
    <name evidence="2" type="ORF">HZH66_000004</name>
</gene>
<dbReference type="EMBL" id="JACSEA010000001">
    <property type="protein sequence ID" value="KAF7411108.1"/>
    <property type="molecule type" value="Genomic_DNA"/>
</dbReference>
<organism evidence="2 3">
    <name type="scientific">Vespula vulgaris</name>
    <name type="common">Yellow jacket</name>
    <name type="synonym">Wasp</name>
    <dbReference type="NCBI Taxonomy" id="7454"/>
    <lineage>
        <taxon>Eukaryota</taxon>
        <taxon>Metazoa</taxon>
        <taxon>Ecdysozoa</taxon>
        <taxon>Arthropoda</taxon>
        <taxon>Hexapoda</taxon>
        <taxon>Insecta</taxon>
        <taxon>Pterygota</taxon>
        <taxon>Neoptera</taxon>
        <taxon>Endopterygota</taxon>
        <taxon>Hymenoptera</taxon>
        <taxon>Apocrita</taxon>
        <taxon>Aculeata</taxon>
        <taxon>Vespoidea</taxon>
        <taxon>Vespidae</taxon>
        <taxon>Vespinae</taxon>
        <taxon>Vespula</taxon>
    </lineage>
</organism>
<feature type="region of interest" description="Disordered" evidence="1">
    <location>
        <begin position="39"/>
        <end position="86"/>
    </location>
</feature>
<sequence>MVEIPGERKFHDEKVERLDKVSLRLKTKQETGLGCAGLDWAELGSTGQNRTEQDRTGQDRGVETRPGCGFLRKGARSEEEKGKDETFCSSHDSKIIMRLIIEDLDEELEMKNNGDE</sequence>
<name>A0A834NKS8_VESVU</name>
<feature type="compositionally biased region" description="Basic and acidic residues" evidence="1">
    <location>
        <begin position="75"/>
        <end position="86"/>
    </location>
</feature>
<evidence type="ECO:0000256" key="1">
    <source>
        <dbReference type="SAM" id="MobiDB-lite"/>
    </source>
</evidence>
<reference evidence="2" key="1">
    <citation type="journal article" date="2020" name="G3 (Bethesda)">
        <title>High-Quality Assemblies for Three Invasive Social Wasps from the &lt;i&gt;Vespula&lt;/i&gt; Genus.</title>
        <authorList>
            <person name="Harrop T.W.R."/>
            <person name="Guhlin J."/>
            <person name="McLaughlin G.M."/>
            <person name="Permina E."/>
            <person name="Stockwell P."/>
            <person name="Gilligan J."/>
            <person name="Le Lec M.F."/>
            <person name="Gruber M.A.M."/>
            <person name="Quinn O."/>
            <person name="Lovegrove M."/>
            <person name="Duncan E.J."/>
            <person name="Remnant E.J."/>
            <person name="Van Eeckhoven J."/>
            <person name="Graham B."/>
            <person name="Knapp R.A."/>
            <person name="Langford K.W."/>
            <person name="Kronenberg Z."/>
            <person name="Press M.O."/>
            <person name="Eacker S.M."/>
            <person name="Wilson-Rankin E.E."/>
            <person name="Purcell J."/>
            <person name="Lester P.J."/>
            <person name="Dearden P.K."/>
        </authorList>
    </citation>
    <scope>NUCLEOTIDE SEQUENCE</scope>
    <source>
        <strain evidence="2">Marl-1</strain>
    </source>
</reference>
<protein>
    <submittedName>
        <fullName evidence="2">Uncharacterized protein</fullName>
    </submittedName>
</protein>
<evidence type="ECO:0000313" key="2">
    <source>
        <dbReference type="EMBL" id="KAF7411108.1"/>
    </source>
</evidence>